<name>A0ABV0JV52_9CYAN</name>
<keyword evidence="1" id="KW-0812">Transmembrane</keyword>
<comment type="caution">
    <text evidence="2">The sequence shown here is derived from an EMBL/GenBank/DDBJ whole genome shotgun (WGS) entry which is preliminary data.</text>
</comment>
<accession>A0ABV0JV52</accession>
<keyword evidence="3" id="KW-1185">Reference proteome</keyword>
<evidence type="ECO:0000313" key="2">
    <source>
        <dbReference type="EMBL" id="MEP0867297.1"/>
    </source>
</evidence>
<organism evidence="2 3">
    <name type="scientific">Funiculus sociatus GB2-A5</name>
    <dbReference type="NCBI Taxonomy" id="2933946"/>
    <lineage>
        <taxon>Bacteria</taxon>
        <taxon>Bacillati</taxon>
        <taxon>Cyanobacteriota</taxon>
        <taxon>Cyanophyceae</taxon>
        <taxon>Coleofasciculales</taxon>
        <taxon>Coleofasciculaceae</taxon>
        <taxon>Funiculus</taxon>
    </lineage>
</organism>
<evidence type="ECO:0000313" key="3">
    <source>
        <dbReference type="Proteomes" id="UP001442494"/>
    </source>
</evidence>
<dbReference type="Proteomes" id="UP001442494">
    <property type="component" value="Unassembled WGS sequence"/>
</dbReference>
<dbReference type="EMBL" id="JAMPKK010000065">
    <property type="protein sequence ID" value="MEP0867297.1"/>
    <property type="molecule type" value="Genomic_DNA"/>
</dbReference>
<keyword evidence="1" id="KW-1133">Transmembrane helix</keyword>
<feature type="transmembrane region" description="Helical" evidence="1">
    <location>
        <begin position="7"/>
        <end position="26"/>
    </location>
</feature>
<gene>
    <name evidence="2" type="ORF">NDI37_22865</name>
</gene>
<proteinExistence type="predicted"/>
<keyword evidence="1" id="KW-0472">Membrane</keyword>
<feature type="transmembrane region" description="Helical" evidence="1">
    <location>
        <begin position="46"/>
        <end position="64"/>
    </location>
</feature>
<evidence type="ECO:0000256" key="1">
    <source>
        <dbReference type="SAM" id="Phobius"/>
    </source>
</evidence>
<sequence length="75" mass="8223">MTTQAGFVLKVLLLSAVLSILIKYAGPYIPIPAAGTMFLGNDPLQAIALILVFLPPLIMAFALWRRAYLYKGTRD</sequence>
<protein>
    <submittedName>
        <fullName evidence="2">Uncharacterized protein</fullName>
    </submittedName>
</protein>
<dbReference type="RefSeq" id="WP_190420944.1">
    <property type="nucleotide sequence ID" value="NZ_JAMPKK010000065.1"/>
</dbReference>
<reference evidence="2 3" key="1">
    <citation type="submission" date="2022-04" db="EMBL/GenBank/DDBJ databases">
        <title>Positive selection, recombination, and allopatry shape intraspecific diversity of widespread and dominant cyanobacteria.</title>
        <authorList>
            <person name="Wei J."/>
            <person name="Shu W."/>
            <person name="Hu C."/>
        </authorList>
    </citation>
    <scope>NUCLEOTIDE SEQUENCE [LARGE SCALE GENOMIC DNA]</scope>
    <source>
        <strain evidence="2 3">GB2-A5</strain>
    </source>
</reference>